<keyword evidence="2" id="KW-1185">Reference proteome</keyword>
<organism evidence="1 2">
    <name type="scientific">Pseudonocardia thermophila</name>
    <dbReference type="NCBI Taxonomy" id="1848"/>
    <lineage>
        <taxon>Bacteria</taxon>
        <taxon>Bacillati</taxon>
        <taxon>Actinomycetota</taxon>
        <taxon>Actinomycetes</taxon>
        <taxon>Pseudonocardiales</taxon>
        <taxon>Pseudonocardiaceae</taxon>
        <taxon>Pseudonocardia</taxon>
    </lineage>
</organism>
<dbReference type="Proteomes" id="UP000184363">
    <property type="component" value="Unassembled WGS sequence"/>
</dbReference>
<dbReference type="STRING" id="1848.SAMN05443637_13046"/>
<protein>
    <submittedName>
        <fullName evidence="1">Uncharacterized protein</fullName>
    </submittedName>
</protein>
<evidence type="ECO:0000313" key="1">
    <source>
        <dbReference type="EMBL" id="SHL47087.1"/>
    </source>
</evidence>
<sequence>MTTAYDTTTTAPGFPVARETRATVVDLTGVDLDVFDALRDLPYTVATHIVTTDDDPAPCEGDTCTPDEPLDAEYLIHWRTHESRRTYQLPVCRGCLLIEVRKLHTRPDTDTATLCVDLPLPAVTA</sequence>
<proteinExistence type="predicted"/>
<dbReference type="AlphaFoldDB" id="A0A1M7AWS0"/>
<gene>
    <name evidence="1" type="ORF">SAMN05443637_13046</name>
</gene>
<dbReference type="EMBL" id="FRAP01000030">
    <property type="protein sequence ID" value="SHL47087.1"/>
    <property type="molecule type" value="Genomic_DNA"/>
</dbReference>
<dbReference type="RefSeq" id="WP_073460398.1">
    <property type="nucleotide sequence ID" value="NZ_FRAP01000030.1"/>
</dbReference>
<evidence type="ECO:0000313" key="2">
    <source>
        <dbReference type="Proteomes" id="UP000184363"/>
    </source>
</evidence>
<name>A0A1M7AWS0_PSETH</name>
<reference evidence="1 2" key="1">
    <citation type="submission" date="2016-11" db="EMBL/GenBank/DDBJ databases">
        <authorList>
            <person name="Jaros S."/>
            <person name="Januszkiewicz K."/>
            <person name="Wedrychowicz H."/>
        </authorList>
    </citation>
    <scope>NUCLEOTIDE SEQUENCE [LARGE SCALE GENOMIC DNA]</scope>
    <source>
        <strain evidence="1 2">DSM 43832</strain>
    </source>
</reference>
<accession>A0A1M7AWS0</accession>